<organism evidence="1">
    <name type="scientific">Lepeophtheirus salmonis</name>
    <name type="common">Salmon louse</name>
    <name type="synonym">Caligus salmonis</name>
    <dbReference type="NCBI Taxonomy" id="72036"/>
    <lineage>
        <taxon>Eukaryota</taxon>
        <taxon>Metazoa</taxon>
        <taxon>Ecdysozoa</taxon>
        <taxon>Arthropoda</taxon>
        <taxon>Crustacea</taxon>
        <taxon>Multicrustacea</taxon>
        <taxon>Hexanauplia</taxon>
        <taxon>Copepoda</taxon>
        <taxon>Siphonostomatoida</taxon>
        <taxon>Caligidae</taxon>
        <taxon>Lepeophtheirus</taxon>
    </lineage>
</organism>
<dbReference type="EMBL" id="HACA01020881">
    <property type="protein sequence ID" value="CDW38242.1"/>
    <property type="molecule type" value="Transcribed_RNA"/>
</dbReference>
<evidence type="ECO:0000313" key="1">
    <source>
        <dbReference type="EMBL" id="CDW38242.1"/>
    </source>
</evidence>
<feature type="non-terminal residue" evidence="1">
    <location>
        <position position="1"/>
    </location>
</feature>
<dbReference type="AlphaFoldDB" id="A0A0K2UJX8"/>
<accession>A0A0K2UJX8</accession>
<name>A0A0K2UJX8_LEPSM</name>
<sequence length="39" mass="4618">IHINLQTIIFLFKNKQVKEQTPNLHDVKRIYTSELAPNL</sequence>
<reference evidence="1" key="1">
    <citation type="submission" date="2014-05" db="EMBL/GenBank/DDBJ databases">
        <authorList>
            <person name="Chronopoulou M."/>
        </authorList>
    </citation>
    <scope>NUCLEOTIDE SEQUENCE</scope>
    <source>
        <tissue evidence="1">Whole organism</tissue>
    </source>
</reference>
<protein>
    <submittedName>
        <fullName evidence="1">Uncharacterized protein</fullName>
    </submittedName>
</protein>
<proteinExistence type="predicted"/>